<gene>
    <name evidence="1" type="ORF">VIBNISOn1_560100</name>
</gene>
<dbReference type="RefSeq" id="WP_004402953.1">
    <property type="nucleotide sequence ID" value="NZ_LK391965.1"/>
</dbReference>
<reference evidence="1 2" key="1">
    <citation type="journal article" date="2013" name="ISME J.">
        <title>Comparative genomics of pathogenic lineages of Vibrio nigripulchritudo identifies virulence-associated traits.</title>
        <authorList>
            <person name="Goudenege D."/>
            <person name="Labreuche Y."/>
            <person name="Krin E."/>
            <person name="Ansquer D."/>
            <person name="Mangenot S."/>
            <person name="Calteau A."/>
            <person name="Medigue C."/>
            <person name="Mazel D."/>
            <person name="Polz M.F."/>
            <person name="Le Roux F."/>
        </authorList>
    </citation>
    <scope>NUCLEOTIDE SEQUENCE [LARGE SCALE GENOMIC DNA]</scope>
    <source>
        <strain evidence="1 2">SOn1</strain>
    </source>
</reference>
<evidence type="ECO:0000313" key="2">
    <source>
        <dbReference type="Proteomes" id="UP000018211"/>
    </source>
</evidence>
<dbReference type="AlphaFoldDB" id="A0AAV2VV07"/>
<dbReference type="GeneID" id="97540938"/>
<name>A0AAV2VV07_9VIBR</name>
<organism evidence="1 2">
    <name type="scientific">Vibrio nigripulchritudo SOn1</name>
    <dbReference type="NCBI Taxonomy" id="1238450"/>
    <lineage>
        <taxon>Bacteria</taxon>
        <taxon>Pseudomonadati</taxon>
        <taxon>Pseudomonadota</taxon>
        <taxon>Gammaproteobacteria</taxon>
        <taxon>Vibrionales</taxon>
        <taxon>Vibrionaceae</taxon>
        <taxon>Vibrio</taxon>
    </lineage>
</organism>
<dbReference type="EMBL" id="CAOF01000149">
    <property type="protein sequence ID" value="CCO48564.1"/>
    <property type="molecule type" value="Genomic_DNA"/>
</dbReference>
<sequence length="69" mass="7766">MPIEKFESIGKLEISPKAFRNLDMKIKSNVGDIEREVAKARIMESALKELKGKEGFDPAALSISFGLRW</sequence>
<dbReference type="Proteomes" id="UP000018211">
    <property type="component" value="Unassembled WGS sequence"/>
</dbReference>
<comment type="caution">
    <text evidence="1">The sequence shown here is derived from an EMBL/GenBank/DDBJ whole genome shotgun (WGS) entry which is preliminary data.</text>
</comment>
<evidence type="ECO:0000313" key="1">
    <source>
        <dbReference type="EMBL" id="CCO48564.1"/>
    </source>
</evidence>
<proteinExistence type="predicted"/>
<accession>A0AAV2VV07</accession>
<protein>
    <submittedName>
        <fullName evidence="1">Uncharacterized protein</fullName>
    </submittedName>
</protein>